<dbReference type="InterPro" id="IPR029065">
    <property type="entry name" value="Enolase_C-like"/>
</dbReference>
<feature type="domain" description="Enolase C-terminal" evidence="3">
    <location>
        <begin position="230"/>
        <end position="452"/>
    </location>
</feature>
<dbReference type="AlphaFoldDB" id="A0A286RHQ3"/>
<dbReference type="SUPFAM" id="SSF51604">
    <property type="entry name" value="Enolase C-terminal domain-like"/>
    <property type="match status" value="1"/>
</dbReference>
<dbReference type="OrthoDB" id="243720at2"/>
<reference evidence="4 5" key="1">
    <citation type="journal article" name="Front. Microbiol.">
        <title>Sugar Metabolism of the First Thermophilic Planctomycete Thermogutta terrifontis: Comparative Genomic and Transcriptomic Approaches.</title>
        <authorList>
            <person name="Elcheninov A.G."/>
            <person name="Menzel P."/>
            <person name="Gudbergsdottir S.R."/>
            <person name="Slesarev A.I."/>
            <person name="Kadnikov V.V."/>
            <person name="Krogh A."/>
            <person name="Bonch-Osmolovskaya E.A."/>
            <person name="Peng X."/>
            <person name="Kublanov I.V."/>
        </authorList>
    </citation>
    <scope>NUCLEOTIDE SEQUENCE [LARGE SCALE GENOMIC DNA]</scope>
    <source>
        <strain evidence="4 5">R1</strain>
    </source>
</reference>
<dbReference type="Pfam" id="PF13378">
    <property type="entry name" value="MR_MLE_C"/>
    <property type="match status" value="1"/>
</dbReference>
<dbReference type="RefSeq" id="WP_095415533.1">
    <property type="nucleotide sequence ID" value="NZ_CP018477.1"/>
</dbReference>
<dbReference type="InterPro" id="IPR029017">
    <property type="entry name" value="Enolase-like_N"/>
</dbReference>
<dbReference type="InterPro" id="IPR034593">
    <property type="entry name" value="DgoD-like"/>
</dbReference>
<accession>A0A286RHQ3</accession>
<dbReference type="KEGG" id="ttf:THTE_2885"/>
<evidence type="ECO:0000313" key="5">
    <source>
        <dbReference type="Proteomes" id="UP000215086"/>
    </source>
</evidence>
<dbReference type="EMBL" id="CP018477">
    <property type="protein sequence ID" value="ASV75487.1"/>
    <property type="molecule type" value="Genomic_DNA"/>
</dbReference>
<name>A0A286RHQ3_9BACT</name>
<dbReference type="Gene3D" id="3.30.390.10">
    <property type="entry name" value="Enolase-like, N-terminal domain"/>
    <property type="match status" value="1"/>
</dbReference>
<proteinExistence type="inferred from homology"/>
<dbReference type="Gene3D" id="3.20.20.120">
    <property type="entry name" value="Enolase-like C-terminal domain"/>
    <property type="match status" value="1"/>
</dbReference>
<evidence type="ECO:0000256" key="2">
    <source>
        <dbReference type="ARBA" id="ARBA00022723"/>
    </source>
</evidence>
<dbReference type="GO" id="GO:0046872">
    <property type="term" value="F:metal ion binding"/>
    <property type="evidence" value="ECO:0007669"/>
    <property type="project" value="UniProtKB-KW"/>
</dbReference>
<dbReference type="InterPro" id="IPR036849">
    <property type="entry name" value="Enolase-like_C_sf"/>
</dbReference>
<gene>
    <name evidence="4" type="ORF">THTE_2885</name>
</gene>
<keyword evidence="5" id="KW-1185">Reference proteome</keyword>
<evidence type="ECO:0000256" key="1">
    <source>
        <dbReference type="ARBA" id="ARBA00008031"/>
    </source>
</evidence>
<comment type="similarity">
    <text evidence="1">Belongs to the mandelate racemase/muconate lactonizing enzyme family.</text>
</comment>
<evidence type="ECO:0000259" key="3">
    <source>
        <dbReference type="Pfam" id="PF13378"/>
    </source>
</evidence>
<protein>
    <recommendedName>
        <fullName evidence="3">Enolase C-terminal domain-containing protein</fullName>
    </recommendedName>
</protein>
<dbReference type="Proteomes" id="UP000215086">
    <property type="component" value="Chromosome"/>
</dbReference>
<organism evidence="4 5">
    <name type="scientific">Thermogutta terrifontis</name>
    <dbReference type="NCBI Taxonomy" id="1331910"/>
    <lineage>
        <taxon>Bacteria</taxon>
        <taxon>Pseudomonadati</taxon>
        <taxon>Planctomycetota</taxon>
        <taxon>Planctomycetia</taxon>
        <taxon>Pirellulales</taxon>
        <taxon>Thermoguttaceae</taxon>
        <taxon>Thermogutta</taxon>
    </lineage>
</organism>
<dbReference type="PANTHER" id="PTHR48080">
    <property type="entry name" value="D-GALACTONATE DEHYDRATASE-RELATED"/>
    <property type="match status" value="1"/>
</dbReference>
<keyword evidence="2" id="KW-0479">Metal-binding</keyword>
<evidence type="ECO:0000313" key="4">
    <source>
        <dbReference type="EMBL" id="ASV75487.1"/>
    </source>
</evidence>
<sequence>MSKITDIRIVRVNTNTEEYAYRTPMKFGGRVVTDVTLRNVVIDVETRGGRRARGFGSMPVGNVWAWPSQEVPPDKTLQAMVLFGSQFQSWLGEYKGTGHPLEITEEWSSAYDYVARSVEEHLRLSERMPRLAQLVAASPFEAALHDAYGRALEQNSYNVLGKDFVNADLSHHLSAEFRGEYLDQYTYREPRPRMPLYHLVGALDPLTDADIKERLNDGLPETLPEWITFNGLTHLKIKLNGDDLRWDVERVLAIHAVTAETQRKRGCDRWFYSADFNERCQNVEYVLEFLTRIKERSPEAFERLQYIEQPTHRDLRAHPENRMHRAAEIKPVVIDESLVDFESLLLSREMGYSGVALKTCKGHSEALLMAAAAQKYKLFLCVQDLTCPGYSFLHSASLAARIPGVAAIEGNARQYCPAANRGWEDRYPSMFRITDGTVGTAVLNGVGLGFEPLAWF</sequence>
<dbReference type="PANTHER" id="PTHR48080:SF3">
    <property type="entry name" value="ENOLASE SUPERFAMILY MEMBER DDB_G0284701"/>
    <property type="match status" value="1"/>
</dbReference>